<accession>A0A369NTV4</accession>
<evidence type="ECO:0000313" key="6">
    <source>
        <dbReference type="Proteomes" id="UP000312594"/>
    </source>
</evidence>
<dbReference type="EMBL" id="PPTX01000004">
    <property type="protein sequence ID" value="RDB80685.1"/>
    <property type="molecule type" value="Genomic_DNA"/>
</dbReference>
<comment type="caution">
    <text evidence="2">The sequence shown here is derived from an EMBL/GenBank/DDBJ whole genome shotgun (WGS) entry which is preliminary data.</text>
</comment>
<reference evidence="4 5" key="2">
    <citation type="journal article" date="2018" name="Elife">
        <title>Discovery and characterization of a prevalent human gut bacterial enzyme sufficient for the inactivation of a family of plant toxins.</title>
        <authorList>
            <person name="Koppel N."/>
            <person name="Bisanz J.E."/>
            <person name="Pandelia M.E."/>
            <person name="Turnbaugh P.J."/>
            <person name="Balskus E.P."/>
        </authorList>
    </citation>
    <scope>NUCLEOTIDE SEQUENCE [LARGE SCALE GENOMIC DNA]</scope>
    <source>
        <strain evidence="2 4">MR1 #12</strain>
        <strain evidence="1 5">W1 BHI 6</strain>
    </source>
</reference>
<evidence type="ECO:0000313" key="3">
    <source>
        <dbReference type="EMBL" id="TNU90018.1"/>
    </source>
</evidence>
<proteinExistence type="predicted"/>
<dbReference type="GO" id="GO:0006355">
    <property type="term" value="P:regulation of DNA-templated transcription"/>
    <property type="evidence" value="ECO:0007669"/>
    <property type="project" value="InterPro"/>
</dbReference>
<gene>
    <name evidence="2" type="ORF">C1872_03735</name>
    <name evidence="1" type="ORF">C1875_01465</name>
    <name evidence="3" type="ORF">FIC87_09675</name>
</gene>
<dbReference type="InterPro" id="IPR013321">
    <property type="entry name" value="Arc_rbn_hlx_hlx"/>
</dbReference>
<dbReference type="Proteomes" id="UP000312594">
    <property type="component" value="Unassembled WGS sequence"/>
</dbReference>
<sequence>MGAAAETIQFNTRIERSLKLAGDDVLKRAGYSPSQAVRALWRKAAGCGENPSAIVNLLEDRPLPARANARIESPSQLEALRRGREEAARAFADMGFGSEMPSSVAFDPYDQLMEEFILERHGEEGVRP</sequence>
<dbReference type="EMBL" id="VEVP01000021">
    <property type="protein sequence ID" value="TNU90018.1"/>
    <property type="molecule type" value="Genomic_DNA"/>
</dbReference>
<dbReference type="Proteomes" id="UP000253752">
    <property type="component" value="Unassembled WGS sequence"/>
</dbReference>
<evidence type="ECO:0000313" key="2">
    <source>
        <dbReference type="EMBL" id="RDB80685.1"/>
    </source>
</evidence>
<dbReference type="GeneID" id="69510868"/>
<dbReference type="RefSeq" id="WP_009304414.1">
    <property type="nucleotide sequence ID" value="NZ_AP025575.1"/>
</dbReference>
<evidence type="ECO:0000313" key="4">
    <source>
        <dbReference type="Proteomes" id="UP000253752"/>
    </source>
</evidence>
<protein>
    <submittedName>
        <fullName evidence="3">Type II toxin-antitoxin system RelB/DinJ family antitoxin</fullName>
    </submittedName>
</protein>
<dbReference type="Proteomes" id="UP000253970">
    <property type="component" value="Unassembled WGS sequence"/>
</dbReference>
<organism evidence="2 4">
    <name type="scientific">Eggerthella lenta</name>
    <name type="common">Eubacterium lentum</name>
    <dbReference type="NCBI Taxonomy" id="84112"/>
    <lineage>
        <taxon>Bacteria</taxon>
        <taxon>Bacillati</taxon>
        <taxon>Actinomycetota</taxon>
        <taxon>Coriobacteriia</taxon>
        <taxon>Eggerthellales</taxon>
        <taxon>Eggerthellaceae</taxon>
        <taxon>Eggerthella</taxon>
    </lineage>
</organism>
<dbReference type="Gene3D" id="1.10.1220.10">
    <property type="entry name" value="Met repressor-like"/>
    <property type="match status" value="1"/>
</dbReference>
<evidence type="ECO:0000313" key="5">
    <source>
        <dbReference type="Proteomes" id="UP000253970"/>
    </source>
</evidence>
<name>A0A369NTV4_EGGLN</name>
<dbReference type="AlphaFoldDB" id="A0A369NTV4"/>
<evidence type="ECO:0000313" key="1">
    <source>
        <dbReference type="EMBL" id="RDB73550.1"/>
    </source>
</evidence>
<reference evidence="3 6" key="1">
    <citation type="journal article" date="2005" name="Appl. Environ. Microbiol.">
        <title>Intestinal bacterial communities that produce active estrogen-like compounds enterodiol and enterolactone in humans.</title>
        <authorList>
            <person name="Clavel T."/>
            <person name="Henderson G."/>
            <person name="Alpert C.A."/>
            <person name="Philippe C."/>
            <person name="Rigottier-Gois L."/>
            <person name="Dore J."/>
            <person name="Blaut M."/>
        </authorList>
    </citation>
    <scope>NUCLEOTIDE SEQUENCE [LARGE SCALE GENOMIC DNA]</scope>
    <source>
        <strain evidence="3 6">SECO-MT75m2</strain>
    </source>
</reference>
<dbReference type="EMBL" id="PPTU01000001">
    <property type="protein sequence ID" value="RDB73550.1"/>
    <property type="molecule type" value="Genomic_DNA"/>
</dbReference>
<reference evidence="3" key="3">
    <citation type="submission" date="2019-06" db="EMBL/GenBank/DDBJ databases">
        <authorList>
            <person name="Bisanz J.E."/>
            <person name="Turnbaugh P.J."/>
        </authorList>
    </citation>
    <scope>NUCLEOTIDE SEQUENCE</scope>
    <source>
        <strain evidence="3">SECO-MT75m2</strain>
    </source>
</reference>